<evidence type="ECO:0000256" key="4">
    <source>
        <dbReference type="ARBA" id="ARBA00010281"/>
    </source>
</evidence>
<comment type="similarity">
    <text evidence="4 8">Belongs to the glycosyltransferase 1 family. Bacterial/plant glycogen synthase subfamily.</text>
</comment>
<keyword evidence="5 8" id="KW-0328">Glycosyltransferase</keyword>
<keyword evidence="12" id="KW-1185">Reference proteome</keyword>
<sequence length="485" mass="51278">MSTTTGRPVLAVASECAPLVKTGGLADVAGALPAALAPQGWAIRTLVPGYPSVMAALPDARVLADMPDLLGLPGRVLGARVGALDILILDVPSLYDRDGTPYLDVEGRDWPDNDVRFAALCLAAARIARDGIDGWRPELLHLHDWQAGLVPVYLEQLGVACPSVLTIHNIAFHGLTGADRMARLNLSPARFTVAGFEYFGKVSALKAGLVGASALNTVSPTYAQELTTDAYGMGLDGVIRMRAADMSGILNGIDTDTWDPTCDPAIKPFRRPAGKAANTRALRQEFDLADMDGPLAVVVSRLSDQKGLDLLLAALPAYLAEGGQLALLGSGDTALERDWRAMAAQYPEQVGVQIGYDEALSHRMYAGADAVLVPSRFEPCGLTQMYALRYGAIPVVARTGGLADTVIDANAAALTAGVATGILHQSHSVAALSHALQRLCMLHADTDTFRRVQKNAMKYPVGWDASAPLYAALYARLADEGKTNS</sequence>
<keyword evidence="6 8" id="KW-0808">Transferase</keyword>
<comment type="catalytic activity">
    <reaction evidence="1 8">
        <text>[(1-&gt;4)-alpha-D-glucosyl](n) + ADP-alpha-D-glucose = [(1-&gt;4)-alpha-D-glucosyl](n+1) + ADP + H(+)</text>
        <dbReference type="Rhea" id="RHEA:18189"/>
        <dbReference type="Rhea" id="RHEA-COMP:9584"/>
        <dbReference type="Rhea" id="RHEA-COMP:9587"/>
        <dbReference type="ChEBI" id="CHEBI:15378"/>
        <dbReference type="ChEBI" id="CHEBI:15444"/>
        <dbReference type="ChEBI" id="CHEBI:57498"/>
        <dbReference type="ChEBI" id="CHEBI:456216"/>
        <dbReference type="EC" id="2.4.1.21"/>
    </reaction>
</comment>
<dbReference type="GO" id="GO:0009011">
    <property type="term" value="F:alpha-1,4-glucan glucosyltransferase (ADP-glucose donor) activity"/>
    <property type="evidence" value="ECO:0007669"/>
    <property type="project" value="UniProtKB-UniRule"/>
</dbReference>
<dbReference type="GO" id="GO:0004373">
    <property type="term" value="F:alpha-1,4-glucan glucosyltransferase (UDP-glucose donor) activity"/>
    <property type="evidence" value="ECO:0007669"/>
    <property type="project" value="InterPro"/>
</dbReference>
<feature type="domain" description="Starch synthase catalytic" evidence="10">
    <location>
        <begin position="9"/>
        <end position="240"/>
    </location>
</feature>
<evidence type="ECO:0000313" key="11">
    <source>
        <dbReference type="EMBL" id="SUZ32962.1"/>
    </source>
</evidence>
<evidence type="ECO:0000256" key="3">
    <source>
        <dbReference type="ARBA" id="ARBA00004964"/>
    </source>
</evidence>
<proteinExistence type="inferred from homology"/>
<dbReference type="Pfam" id="PF08323">
    <property type="entry name" value="Glyco_transf_5"/>
    <property type="match status" value="1"/>
</dbReference>
<evidence type="ECO:0000313" key="12">
    <source>
        <dbReference type="Proteomes" id="UP000272908"/>
    </source>
</evidence>
<dbReference type="PANTHER" id="PTHR45825:SF11">
    <property type="entry name" value="ALPHA AMYLASE DOMAIN-CONTAINING PROTEIN"/>
    <property type="match status" value="1"/>
</dbReference>
<dbReference type="InterPro" id="IPR013534">
    <property type="entry name" value="Starch_synth_cat_dom"/>
</dbReference>
<evidence type="ECO:0000259" key="10">
    <source>
        <dbReference type="Pfam" id="PF08323"/>
    </source>
</evidence>
<dbReference type="GO" id="GO:0005829">
    <property type="term" value="C:cytosol"/>
    <property type="evidence" value="ECO:0007669"/>
    <property type="project" value="TreeGrafter"/>
</dbReference>
<dbReference type="SUPFAM" id="SSF53756">
    <property type="entry name" value="UDP-Glycosyltransferase/glycogen phosphorylase"/>
    <property type="match status" value="1"/>
</dbReference>
<dbReference type="EMBL" id="UIHC01000033">
    <property type="protein sequence ID" value="SUZ32962.1"/>
    <property type="molecule type" value="Genomic_DNA"/>
</dbReference>
<evidence type="ECO:0000256" key="1">
    <source>
        <dbReference type="ARBA" id="ARBA00001478"/>
    </source>
</evidence>
<comment type="function">
    <text evidence="2 8">Synthesizes alpha-1,4-glucan chains using ADP-glucose.</text>
</comment>
<dbReference type="Pfam" id="PF00534">
    <property type="entry name" value="Glycos_transf_1"/>
    <property type="match status" value="1"/>
</dbReference>
<dbReference type="CDD" id="cd03791">
    <property type="entry name" value="GT5_Glycogen_synthase_DULL1-like"/>
    <property type="match status" value="1"/>
</dbReference>
<evidence type="ECO:0000256" key="2">
    <source>
        <dbReference type="ARBA" id="ARBA00002764"/>
    </source>
</evidence>
<evidence type="ECO:0000259" key="9">
    <source>
        <dbReference type="Pfam" id="PF00534"/>
    </source>
</evidence>
<dbReference type="RefSeq" id="WP_121096050.1">
    <property type="nucleotide sequence ID" value="NZ_UIHC01000033.1"/>
</dbReference>
<dbReference type="OrthoDB" id="9808590at2"/>
<dbReference type="UniPathway" id="UPA00164"/>
<gene>
    <name evidence="11" type="primary">glgA1</name>
    <name evidence="8" type="synonym">glgA</name>
    <name evidence="11" type="ORF">ROE7235_02728</name>
</gene>
<dbReference type="PANTHER" id="PTHR45825">
    <property type="entry name" value="GRANULE-BOUND STARCH SYNTHASE 1, CHLOROPLASTIC/AMYLOPLASTIC"/>
    <property type="match status" value="1"/>
</dbReference>
<protein>
    <recommendedName>
        <fullName evidence="8">Glycogen synthase</fullName>
        <ecNumber evidence="8">2.4.1.21</ecNumber>
    </recommendedName>
    <alternativeName>
        <fullName evidence="8">Starch [bacterial glycogen] synthase</fullName>
    </alternativeName>
</protein>
<dbReference type="NCBIfam" id="NF001899">
    <property type="entry name" value="PRK00654.1-2"/>
    <property type="match status" value="1"/>
</dbReference>
<evidence type="ECO:0000256" key="7">
    <source>
        <dbReference type="ARBA" id="ARBA00023056"/>
    </source>
</evidence>
<evidence type="ECO:0000256" key="5">
    <source>
        <dbReference type="ARBA" id="ARBA00022676"/>
    </source>
</evidence>
<dbReference type="InterPro" id="IPR011835">
    <property type="entry name" value="GS/SS"/>
</dbReference>
<dbReference type="EC" id="2.4.1.21" evidence="8"/>
<evidence type="ECO:0000256" key="6">
    <source>
        <dbReference type="ARBA" id="ARBA00022679"/>
    </source>
</evidence>
<dbReference type="HAMAP" id="MF_00484">
    <property type="entry name" value="Glycogen_synth"/>
    <property type="match status" value="1"/>
</dbReference>
<feature type="domain" description="Glycosyl transferase family 1" evidence="9">
    <location>
        <begin position="289"/>
        <end position="440"/>
    </location>
</feature>
<reference evidence="12" key="1">
    <citation type="submission" date="2018-08" db="EMBL/GenBank/DDBJ databases">
        <authorList>
            <person name="Rodrigo-Torres L."/>
            <person name="Arahal R. D."/>
            <person name="Lucena T."/>
        </authorList>
    </citation>
    <scope>NUCLEOTIDE SEQUENCE [LARGE SCALE GENOMIC DNA]</scope>
    <source>
        <strain evidence="12">CECT 7235</strain>
    </source>
</reference>
<name>A0A3B0MAS5_9RHOB</name>
<dbReference type="AlphaFoldDB" id="A0A3B0MAS5"/>
<evidence type="ECO:0000256" key="8">
    <source>
        <dbReference type="HAMAP-Rule" id="MF_00484"/>
    </source>
</evidence>
<dbReference type="Gene3D" id="3.40.50.2000">
    <property type="entry name" value="Glycogen Phosphorylase B"/>
    <property type="match status" value="2"/>
</dbReference>
<dbReference type="NCBIfam" id="TIGR02095">
    <property type="entry name" value="glgA"/>
    <property type="match status" value="1"/>
</dbReference>
<feature type="binding site" evidence="8">
    <location>
        <position position="21"/>
    </location>
    <ligand>
        <name>ADP-alpha-D-glucose</name>
        <dbReference type="ChEBI" id="CHEBI:57498"/>
    </ligand>
</feature>
<organism evidence="11 12">
    <name type="scientific">Roseinatronobacter ekhonensis</name>
    <dbReference type="NCBI Taxonomy" id="254356"/>
    <lineage>
        <taxon>Bacteria</taxon>
        <taxon>Pseudomonadati</taxon>
        <taxon>Pseudomonadota</taxon>
        <taxon>Alphaproteobacteria</taxon>
        <taxon>Rhodobacterales</taxon>
        <taxon>Paracoccaceae</taxon>
        <taxon>Roseinatronobacter</taxon>
    </lineage>
</organism>
<accession>A0A3B0MAS5</accession>
<dbReference type="Proteomes" id="UP000272908">
    <property type="component" value="Unassembled WGS sequence"/>
</dbReference>
<dbReference type="InterPro" id="IPR001296">
    <property type="entry name" value="Glyco_trans_1"/>
</dbReference>
<dbReference type="GO" id="GO:0005978">
    <property type="term" value="P:glycogen biosynthetic process"/>
    <property type="evidence" value="ECO:0007669"/>
    <property type="project" value="UniProtKB-UniRule"/>
</dbReference>
<comment type="pathway">
    <text evidence="3 8">Glycan biosynthesis; glycogen biosynthesis.</text>
</comment>
<keyword evidence="7 8" id="KW-0320">Glycogen biosynthesis</keyword>